<evidence type="ECO:0000256" key="1">
    <source>
        <dbReference type="SAM" id="Coils"/>
    </source>
</evidence>
<evidence type="ECO:0000313" key="2">
    <source>
        <dbReference type="EMBL" id="KKN75460.1"/>
    </source>
</evidence>
<protein>
    <submittedName>
        <fullName evidence="2">Uncharacterized protein</fullName>
    </submittedName>
</protein>
<comment type="caution">
    <text evidence="2">The sequence shown here is derived from an EMBL/GenBank/DDBJ whole genome shotgun (WGS) entry which is preliminary data.</text>
</comment>
<proteinExistence type="predicted"/>
<dbReference type="EMBL" id="LAZR01000310">
    <property type="protein sequence ID" value="KKN75460.1"/>
    <property type="molecule type" value="Genomic_DNA"/>
</dbReference>
<accession>A0A0F9T2B3</accession>
<feature type="coiled-coil region" evidence="1">
    <location>
        <begin position="28"/>
        <end position="55"/>
    </location>
</feature>
<dbReference type="AlphaFoldDB" id="A0A0F9T2B3"/>
<reference evidence="2" key="1">
    <citation type="journal article" date="2015" name="Nature">
        <title>Complex archaea that bridge the gap between prokaryotes and eukaryotes.</title>
        <authorList>
            <person name="Spang A."/>
            <person name="Saw J.H."/>
            <person name="Jorgensen S.L."/>
            <person name="Zaremba-Niedzwiedzka K."/>
            <person name="Martijn J."/>
            <person name="Lind A.E."/>
            <person name="van Eijk R."/>
            <person name="Schleper C."/>
            <person name="Guy L."/>
            <person name="Ettema T.J."/>
        </authorList>
    </citation>
    <scope>NUCLEOTIDE SEQUENCE</scope>
</reference>
<gene>
    <name evidence="2" type="ORF">LCGC14_0380810</name>
</gene>
<name>A0A0F9T2B3_9ZZZZ</name>
<sequence length="84" mass="10042">MINAEYLKAYSILKLEEIEKILKALKFYEAAETEYNKIKKELESLNEKLAMREYEDGEYSNIIMKMDLLRNWGMNLEKLMGIKK</sequence>
<keyword evidence="1" id="KW-0175">Coiled coil</keyword>
<organism evidence="2">
    <name type="scientific">marine sediment metagenome</name>
    <dbReference type="NCBI Taxonomy" id="412755"/>
    <lineage>
        <taxon>unclassified sequences</taxon>
        <taxon>metagenomes</taxon>
        <taxon>ecological metagenomes</taxon>
    </lineage>
</organism>